<dbReference type="PANTHER" id="PTHR24006:SF915">
    <property type="entry name" value="UBIQUITIN CARBOXYL-TERMINAL HYDROLASE-RELATED"/>
    <property type="match status" value="1"/>
</dbReference>
<feature type="compositionally biased region" description="Basic and acidic residues" evidence="1">
    <location>
        <begin position="798"/>
        <end position="815"/>
    </location>
</feature>
<feature type="region of interest" description="Disordered" evidence="1">
    <location>
        <begin position="211"/>
        <end position="240"/>
    </location>
</feature>
<dbReference type="InterPro" id="IPR018200">
    <property type="entry name" value="USP_CS"/>
</dbReference>
<feature type="compositionally biased region" description="Acidic residues" evidence="1">
    <location>
        <begin position="919"/>
        <end position="936"/>
    </location>
</feature>
<feature type="region of interest" description="Disordered" evidence="1">
    <location>
        <begin position="878"/>
        <end position="1033"/>
    </location>
</feature>
<dbReference type="InterPro" id="IPR001394">
    <property type="entry name" value="Peptidase_C19_UCH"/>
</dbReference>
<feature type="compositionally biased region" description="Basic and acidic residues" evidence="1">
    <location>
        <begin position="909"/>
        <end position="918"/>
    </location>
</feature>
<dbReference type="EMBL" id="CP111018">
    <property type="protein sequence ID" value="WAR10025.1"/>
    <property type="molecule type" value="Genomic_DNA"/>
</dbReference>
<dbReference type="InterPro" id="IPR028889">
    <property type="entry name" value="USP"/>
</dbReference>
<feature type="domain" description="USP" evidence="2">
    <location>
        <begin position="266"/>
        <end position="1126"/>
    </location>
</feature>
<feature type="compositionally biased region" description="Basic and acidic residues" evidence="1">
    <location>
        <begin position="889"/>
        <end position="898"/>
    </location>
</feature>
<dbReference type="InterPro" id="IPR038765">
    <property type="entry name" value="Papain-like_cys_pep_sf"/>
</dbReference>
<dbReference type="Pfam" id="PF00443">
    <property type="entry name" value="UCH"/>
    <property type="match status" value="1"/>
</dbReference>
<feature type="compositionally biased region" description="Polar residues" evidence="1">
    <location>
        <begin position="816"/>
        <end position="833"/>
    </location>
</feature>
<dbReference type="PANTHER" id="PTHR24006">
    <property type="entry name" value="UBIQUITIN CARBOXYL-TERMINAL HYDROLASE"/>
    <property type="match status" value="1"/>
</dbReference>
<evidence type="ECO:0000313" key="3">
    <source>
        <dbReference type="EMBL" id="WAR10025.1"/>
    </source>
</evidence>
<dbReference type="Pfam" id="PF02809">
    <property type="entry name" value="UIM"/>
    <property type="match status" value="2"/>
</dbReference>
<dbReference type="Gene3D" id="3.90.70.10">
    <property type="entry name" value="Cysteine proteinases"/>
    <property type="match status" value="2"/>
</dbReference>
<dbReference type="SMART" id="SM00726">
    <property type="entry name" value="UIM"/>
    <property type="match status" value="2"/>
</dbReference>
<protein>
    <submittedName>
        <fullName evidence="3">UBP37-like protein</fullName>
    </submittedName>
</protein>
<reference evidence="3" key="1">
    <citation type="submission" date="2022-11" db="EMBL/GenBank/DDBJ databases">
        <title>Centuries of genome instability and evolution in soft-shell clam transmissible cancer (bioRxiv).</title>
        <authorList>
            <person name="Hart S.F.M."/>
            <person name="Yonemitsu M.A."/>
            <person name="Giersch R.M."/>
            <person name="Beal B.F."/>
            <person name="Arriagada G."/>
            <person name="Davis B.W."/>
            <person name="Ostrander E.A."/>
            <person name="Goff S.P."/>
            <person name="Metzger M.J."/>
        </authorList>
    </citation>
    <scope>NUCLEOTIDE SEQUENCE</scope>
    <source>
        <strain evidence="3">MELC-2E11</strain>
        <tissue evidence="3">Siphon/mantle</tissue>
    </source>
</reference>
<dbReference type="SUPFAM" id="SSF54001">
    <property type="entry name" value="Cysteine proteinases"/>
    <property type="match status" value="1"/>
</dbReference>
<feature type="compositionally biased region" description="Basic and acidic residues" evidence="1">
    <location>
        <begin position="983"/>
        <end position="997"/>
    </location>
</feature>
<feature type="compositionally biased region" description="Basic and acidic residues" evidence="1">
    <location>
        <begin position="674"/>
        <end position="683"/>
    </location>
</feature>
<feature type="compositionally biased region" description="Basic and acidic residues" evidence="1">
    <location>
        <begin position="940"/>
        <end position="973"/>
    </location>
</feature>
<feature type="compositionally biased region" description="Polar residues" evidence="1">
    <location>
        <begin position="711"/>
        <end position="720"/>
    </location>
</feature>
<dbReference type="InterPro" id="IPR003903">
    <property type="entry name" value="UIM_dom"/>
</dbReference>
<dbReference type="Proteomes" id="UP001164746">
    <property type="component" value="Chromosome 7"/>
</dbReference>
<proteinExistence type="predicted"/>
<feature type="region of interest" description="Disordered" evidence="1">
    <location>
        <begin position="798"/>
        <end position="835"/>
    </location>
</feature>
<evidence type="ECO:0000313" key="4">
    <source>
        <dbReference type="Proteomes" id="UP001164746"/>
    </source>
</evidence>
<sequence length="1144" mass="129133">MNGTSSAAELFHGQVKVTDQFDGSQKWKSGSISVEKKDSSYFLRVLYDVGNSKTYAVNRTNLIKVSVKPSHAMFDLLSSKGGCSNTVTIMFKPSEAVKGRISHLDRLMNEIRSNKHAEVSKAEVCRRSVLDTSQQKNVLNSPVTQKDNSENAANNFTSVKSVKKEEEKENLMRSENMVGNQFLQRSAEKSREPLSLSKFYGAKSSGQMFKTSTPTRGWLSSVKRPGLMPDPSPNPKRPRLLSDRITYSMKQKQTTDTNTTQQQALQGFSNLGNTCYMNAILQSLFGLDTFSTDLIFNRKLLKTLQPQSLYYSMAKLLHVRRQHNASEITRKDSLRRVKSAISNTARRFSGYGQHDAHEFLCQVLDQLKEEVVKLSKATPTPNKEMGGGEENSLEGGAGHMTSQNPITVNFEFEVLHTLTCLQDIMTARSLQDALSLFFRSEEIDYTCEKCGHGKSDVTHKITRLPRVFILHLKRYRFKNKSTSTITSDNTSDSFMETKEKMDETDGTNVSRPLAIEEEEDSELKRAIEMSLQEHQHREKNLLEMTFEEQLELAMHQSLMETNDHYGDNTDFDDVINHGDHMYTKTDDEMNEFEHFENSKADIFDEAPDEGNFRDNLTNTVFRKRSNTDGCIKNKPNISERKTVDDIFTSKETPPHFSPFPDIETSEDSSYEGGENVKVEERGSQRNPCPSAKFEGSSHNYSCSSAKKEGTSHTYTCSSGKTEGAASNRFQERLNKITKAVYNSAPAFSTDEESEPSSLDLSCTENLDDFEDEISDKVRKQNGKHYELDSVGLIESSRDISSRKHSSEGVKLKLEQKVSNGTNSESPFSSSGLKSSERENMLVCNNSIGKKDLTCQCWISSSDSEKCEKCLKRKKLEESLMSESKGPTKSSERSSEKIKLQNMKNCRKTSTSDDAKMDIQENDIANDMDNVDNDEAVSESVGKESKDEGVPQSGGKEETSTDGQRRTELKEKCVSAKKSGPTLADKEKAISEEEKSFMDEDDSWLSLVDDKENKKPEKDSPRLSDPAEFEENMADRRMDEVDGVNDTSFNFPEVNNEKGDLPYSYRLVSVVNHMGISSTTGHYISDVYDMKKRSWHSYDDSHVTNILESNVKSQRERSGYIFFYMSKDIVDDLNLQYSLSSTSKK</sequence>
<dbReference type="PROSITE" id="PS00972">
    <property type="entry name" value="USP_1"/>
    <property type="match status" value="1"/>
</dbReference>
<keyword evidence="4" id="KW-1185">Reference proteome</keyword>
<evidence type="ECO:0000256" key="1">
    <source>
        <dbReference type="SAM" id="MobiDB-lite"/>
    </source>
</evidence>
<dbReference type="PROSITE" id="PS00973">
    <property type="entry name" value="USP_2"/>
    <property type="match status" value="1"/>
</dbReference>
<name>A0ABY7EJ58_MYAAR</name>
<organism evidence="3 4">
    <name type="scientific">Mya arenaria</name>
    <name type="common">Soft-shell clam</name>
    <dbReference type="NCBI Taxonomy" id="6604"/>
    <lineage>
        <taxon>Eukaryota</taxon>
        <taxon>Metazoa</taxon>
        <taxon>Spiralia</taxon>
        <taxon>Lophotrochozoa</taxon>
        <taxon>Mollusca</taxon>
        <taxon>Bivalvia</taxon>
        <taxon>Autobranchia</taxon>
        <taxon>Heteroconchia</taxon>
        <taxon>Euheterodonta</taxon>
        <taxon>Imparidentia</taxon>
        <taxon>Neoheterodontei</taxon>
        <taxon>Myida</taxon>
        <taxon>Myoidea</taxon>
        <taxon>Myidae</taxon>
        <taxon>Mya</taxon>
    </lineage>
</organism>
<gene>
    <name evidence="3" type="ORF">MAR_035101</name>
</gene>
<dbReference type="PROSITE" id="PS50235">
    <property type="entry name" value="USP_3"/>
    <property type="match status" value="1"/>
</dbReference>
<feature type="region of interest" description="Disordered" evidence="1">
    <location>
        <begin position="646"/>
        <end position="722"/>
    </location>
</feature>
<dbReference type="CDD" id="cd02257">
    <property type="entry name" value="Peptidase_C19"/>
    <property type="match status" value="2"/>
</dbReference>
<feature type="region of interest" description="Disordered" evidence="1">
    <location>
        <begin position="376"/>
        <end position="400"/>
    </location>
</feature>
<dbReference type="InterPro" id="IPR050164">
    <property type="entry name" value="Peptidase_C19"/>
</dbReference>
<dbReference type="PROSITE" id="PS50330">
    <property type="entry name" value="UIM"/>
    <property type="match status" value="1"/>
</dbReference>
<evidence type="ECO:0000259" key="2">
    <source>
        <dbReference type="PROSITE" id="PS50235"/>
    </source>
</evidence>
<accession>A0ABY7EJ58</accession>
<feature type="compositionally biased region" description="Basic and acidic residues" evidence="1">
    <location>
        <begin position="1007"/>
        <end position="1021"/>
    </location>
</feature>